<dbReference type="InterPro" id="IPR010025">
    <property type="entry name" value="HAD-SF_ppase_IIIB_AphA"/>
</dbReference>
<keyword evidence="15" id="KW-1185">Reference proteome</keyword>
<comment type="catalytic activity">
    <reaction evidence="1 12">
        <text>a phosphate monoester + H2O = an alcohol + phosphate</text>
        <dbReference type="Rhea" id="RHEA:15017"/>
        <dbReference type="ChEBI" id="CHEBI:15377"/>
        <dbReference type="ChEBI" id="CHEBI:30879"/>
        <dbReference type="ChEBI" id="CHEBI:43474"/>
        <dbReference type="ChEBI" id="CHEBI:67140"/>
        <dbReference type="EC" id="3.1.3.2"/>
    </reaction>
</comment>
<keyword evidence="9 12" id="KW-0574">Periplasm</keyword>
<dbReference type="EC" id="3.1.3.2" evidence="5 12"/>
<organism evidence="14 15">
    <name type="scientific">Vibrio tritonius</name>
    <dbReference type="NCBI Taxonomy" id="1435069"/>
    <lineage>
        <taxon>Bacteria</taxon>
        <taxon>Pseudomonadati</taxon>
        <taxon>Pseudomonadota</taxon>
        <taxon>Gammaproteobacteria</taxon>
        <taxon>Vibrionales</taxon>
        <taxon>Vibrionaceae</taxon>
        <taxon>Vibrio</taxon>
    </lineage>
</organism>
<dbReference type="NCBIfam" id="TIGR01672">
    <property type="entry name" value="AphA"/>
    <property type="match status" value="1"/>
</dbReference>
<dbReference type="SUPFAM" id="SSF56784">
    <property type="entry name" value="HAD-like"/>
    <property type="match status" value="1"/>
</dbReference>
<feature type="signal peptide" evidence="13">
    <location>
        <begin position="1"/>
        <end position="31"/>
    </location>
</feature>
<dbReference type="GO" id="GO:0003993">
    <property type="term" value="F:acid phosphatase activity"/>
    <property type="evidence" value="ECO:0007669"/>
    <property type="project" value="UniProtKB-EC"/>
</dbReference>
<evidence type="ECO:0000256" key="1">
    <source>
        <dbReference type="ARBA" id="ARBA00000032"/>
    </source>
</evidence>
<evidence type="ECO:0000256" key="7">
    <source>
        <dbReference type="ARBA" id="ARBA00022723"/>
    </source>
</evidence>
<keyword evidence="7 12" id="KW-0479">Metal-binding</keyword>
<evidence type="ECO:0000313" key="15">
    <source>
        <dbReference type="Proteomes" id="UP001199044"/>
    </source>
</evidence>
<evidence type="ECO:0000256" key="5">
    <source>
        <dbReference type="ARBA" id="ARBA00012646"/>
    </source>
</evidence>
<dbReference type="Proteomes" id="UP001199044">
    <property type="component" value="Unassembled WGS sequence"/>
</dbReference>
<sequence>MSLLKKDIILKAPLLVTLVGLSALFSYATHADPKTPGTHSGYTTAEMLANGIPSDLRMIDVSDIQKELKDKPPIAVGFDIDDTTLFSSPVFYRGQQMFSPNGYEYLSNQKFWDKANCGWDAFSMPKSIAKQLITMHQDRGDDIYFITGRTSSPCHFTTDYLQKTFHIKKMNEVIFAGASRTVYTKTQYIKAHKIKIYYGDSDGDIISARHAGAEGIRVMRAANSSYKPLPKNGLYGERILRNSQY</sequence>
<keyword evidence="11 12" id="KW-0460">Magnesium</keyword>
<dbReference type="InterPro" id="IPR036412">
    <property type="entry name" value="HAD-like_sf"/>
</dbReference>
<gene>
    <name evidence="14" type="primary">aphA</name>
    <name evidence="14" type="ORF">LDJ79_21825</name>
</gene>
<dbReference type="CDD" id="cd07499">
    <property type="entry name" value="HAD_CBAP"/>
    <property type="match status" value="1"/>
</dbReference>
<dbReference type="SFLD" id="SFLDS00003">
    <property type="entry name" value="Haloacid_Dehalogenase"/>
    <property type="match status" value="1"/>
</dbReference>
<comment type="similarity">
    <text evidence="3 12">Belongs to the class B bacterial acid phosphatase family.</text>
</comment>
<dbReference type="InterPro" id="IPR005519">
    <property type="entry name" value="Acid_phosphat_B-like"/>
</dbReference>
<comment type="cofactor">
    <cofactor evidence="12">
        <name>Mg(2+)</name>
        <dbReference type="ChEBI" id="CHEBI:18420"/>
    </cofactor>
    <text evidence="12">Binds 1 Mg(2+) ion per subunit.</text>
</comment>
<feature type="chain" id="PRO_5045876597" description="Class B acid phosphatase" evidence="13">
    <location>
        <begin position="32"/>
        <end position="245"/>
    </location>
</feature>
<evidence type="ECO:0000256" key="4">
    <source>
        <dbReference type="ARBA" id="ARBA00011881"/>
    </source>
</evidence>
<evidence type="ECO:0000256" key="12">
    <source>
        <dbReference type="PIRNR" id="PIRNR017818"/>
    </source>
</evidence>
<evidence type="ECO:0000256" key="2">
    <source>
        <dbReference type="ARBA" id="ARBA00004418"/>
    </source>
</evidence>
<dbReference type="SFLD" id="SFLDG01127">
    <property type="entry name" value="C1.3:_Acid_Phosphatase_Like"/>
    <property type="match status" value="1"/>
</dbReference>
<protein>
    <recommendedName>
        <fullName evidence="6 12">Class B acid phosphatase</fullName>
        <ecNumber evidence="5 12">3.1.3.2</ecNumber>
    </recommendedName>
</protein>
<evidence type="ECO:0000256" key="13">
    <source>
        <dbReference type="SAM" id="SignalP"/>
    </source>
</evidence>
<dbReference type="EMBL" id="JAIWIU010000196">
    <property type="protein sequence ID" value="MCA2018770.1"/>
    <property type="molecule type" value="Genomic_DNA"/>
</dbReference>
<evidence type="ECO:0000256" key="3">
    <source>
        <dbReference type="ARBA" id="ARBA00007752"/>
    </source>
</evidence>
<dbReference type="PIRSF" id="PIRSF017818">
    <property type="entry name" value="Acid_Ptase_B"/>
    <property type="match status" value="1"/>
</dbReference>
<evidence type="ECO:0000256" key="11">
    <source>
        <dbReference type="ARBA" id="ARBA00022842"/>
    </source>
</evidence>
<evidence type="ECO:0000256" key="6">
    <source>
        <dbReference type="ARBA" id="ARBA00022113"/>
    </source>
</evidence>
<evidence type="ECO:0000256" key="9">
    <source>
        <dbReference type="ARBA" id="ARBA00022764"/>
    </source>
</evidence>
<dbReference type="RefSeq" id="WP_225252077.1">
    <property type="nucleotide sequence ID" value="NZ_CP152307.1"/>
</dbReference>
<dbReference type="InterPro" id="IPR023214">
    <property type="entry name" value="HAD_sf"/>
</dbReference>
<dbReference type="Gene3D" id="3.40.50.1000">
    <property type="entry name" value="HAD superfamily/HAD-like"/>
    <property type="match status" value="1"/>
</dbReference>
<evidence type="ECO:0000256" key="8">
    <source>
        <dbReference type="ARBA" id="ARBA00022729"/>
    </source>
</evidence>
<reference evidence="15" key="1">
    <citation type="submission" date="2023-07" db="EMBL/GenBank/DDBJ databases">
        <title>Molecular identification of indigenous halophilic bacteria isolated from red sea cost, biodegradation of synthetic dyes and assessment of degraded metabolite toxicity.</title>
        <authorList>
            <person name="Chaieb K."/>
            <person name="Altayb H.N."/>
        </authorList>
    </citation>
    <scope>NUCLEOTIDE SEQUENCE [LARGE SCALE GENOMIC DNA]</scope>
    <source>
        <strain evidence="15">K20</strain>
    </source>
</reference>
<dbReference type="Pfam" id="PF03767">
    <property type="entry name" value="Acid_phosphat_B"/>
    <property type="match status" value="1"/>
</dbReference>
<evidence type="ECO:0000256" key="10">
    <source>
        <dbReference type="ARBA" id="ARBA00022801"/>
    </source>
</evidence>
<proteinExistence type="inferred from homology"/>
<accession>A0ABS7YWR7</accession>
<keyword evidence="8 13" id="KW-0732">Signal</keyword>
<comment type="subcellular location">
    <subcellularLocation>
        <location evidence="2 12">Periplasm</location>
    </subcellularLocation>
</comment>
<evidence type="ECO:0000313" key="14">
    <source>
        <dbReference type="EMBL" id="MCA2018770.1"/>
    </source>
</evidence>
<comment type="subunit">
    <text evidence="4 12">Homotetramer.</text>
</comment>
<name>A0ABS7YWR7_9VIBR</name>
<comment type="caution">
    <text evidence="14">The sequence shown here is derived from an EMBL/GenBank/DDBJ whole genome shotgun (WGS) entry which is preliminary data.</text>
</comment>
<keyword evidence="10 12" id="KW-0378">Hydrolase</keyword>